<organism evidence="1">
    <name type="scientific">marine metagenome</name>
    <dbReference type="NCBI Taxonomy" id="408172"/>
    <lineage>
        <taxon>unclassified sequences</taxon>
        <taxon>metagenomes</taxon>
        <taxon>ecological metagenomes</taxon>
    </lineage>
</organism>
<accession>A0A383CCU3</accession>
<reference evidence="1" key="1">
    <citation type="submission" date="2018-05" db="EMBL/GenBank/DDBJ databases">
        <authorList>
            <person name="Lanie J.A."/>
            <person name="Ng W.-L."/>
            <person name="Kazmierczak K.M."/>
            <person name="Andrzejewski T.M."/>
            <person name="Davidsen T.M."/>
            <person name="Wayne K.J."/>
            <person name="Tettelin H."/>
            <person name="Glass J.I."/>
            <person name="Rusch D."/>
            <person name="Podicherti R."/>
            <person name="Tsui H.-C.T."/>
            <person name="Winkler M.E."/>
        </authorList>
    </citation>
    <scope>NUCLEOTIDE SEQUENCE</scope>
</reference>
<protein>
    <recommendedName>
        <fullName evidence="2">Roadblock/LAMTOR2 domain-containing protein</fullName>
    </recommendedName>
</protein>
<sequence>MGYSENTELFDAPCREIQNELGIRFAAIIDHNGKKIAGGFKEGIIPLEGDEQRLQDFFKIVVDLSLKTTDFSNSLGALNYISLRKDKVILIIFPFPITEKILLISAEPNVETEKLASRIVNIFSDSSLSSD</sequence>
<dbReference type="AlphaFoldDB" id="A0A383CCU3"/>
<dbReference type="Pfam" id="PF20364">
    <property type="entry name" value="DUF6659"/>
    <property type="match status" value="1"/>
</dbReference>
<proteinExistence type="predicted"/>
<gene>
    <name evidence="1" type="ORF">METZ01_LOCUS482818</name>
</gene>
<evidence type="ECO:0000313" key="1">
    <source>
        <dbReference type="EMBL" id="SVE29964.1"/>
    </source>
</evidence>
<dbReference type="EMBL" id="UINC01207741">
    <property type="protein sequence ID" value="SVE29964.1"/>
    <property type="molecule type" value="Genomic_DNA"/>
</dbReference>
<dbReference type="InterPro" id="IPR046600">
    <property type="entry name" value="DUF6659"/>
</dbReference>
<name>A0A383CCU3_9ZZZZ</name>
<evidence type="ECO:0008006" key="2">
    <source>
        <dbReference type="Google" id="ProtNLM"/>
    </source>
</evidence>